<organism evidence="1 2">
    <name type="scientific">Candidatus Accumulibacter phosphatis</name>
    <dbReference type="NCBI Taxonomy" id="327160"/>
    <lineage>
        <taxon>Bacteria</taxon>
        <taxon>Pseudomonadati</taxon>
        <taxon>Pseudomonadota</taxon>
        <taxon>Betaproteobacteria</taxon>
        <taxon>Candidatus Accumulibacter</taxon>
    </lineage>
</organism>
<dbReference type="AlphaFoldDB" id="A0A080M6Z5"/>
<reference evidence="1 2" key="1">
    <citation type="submission" date="2014-02" db="EMBL/GenBank/DDBJ databases">
        <title>Expanding our view of genomic diversity in Candidatus Accumulibacter clades.</title>
        <authorList>
            <person name="Skennerton C.T."/>
            <person name="Barr J.J."/>
            <person name="Slater F.R."/>
            <person name="Bond P.L."/>
            <person name="Tyson G.W."/>
        </authorList>
    </citation>
    <scope>NUCLEOTIDE SEQUENCE [LARGE SCALE GENOMIC DNA]</scope>
    <source>
        <strain evidence="2">BA-91</strain>
    </source>
</reference>
<comment type="caution">
    <text evidence="1">The sequence shown here is derived from an EMBL/GenBank/DDBJ whole genome shotgun (WGS) entry which is preliminary data.</text>
</comment>
<proteinExistence type="predicted"/>
<evidence type="ECO:0000313" key="1">
    <source>
        <dbReference type="EMBL" id="KFB72889.1"/>
    </source>
</evidence>
<accession>A0A080M6Z5</accession>
<name>A0A080M6Z5_9PROT</name>
<protein>
    <submittedName>
        <fullName evidence="1">Uncharacterized protein</fullName>
    </submittedName>
</protein>
<dbReference type="Proteomes" id="UP000020077">
    <property type="component" value="Unassembled WGS sequence"/>
</dbReference>
<gene>
    <name evidence="1" type="ORF">AW09_001888</name>
</gene>
<evidence type="ECO:0000313" key="2">
    <source>
        <dbReference type="Proteomes" id="UP000020077"/>
    </source>
</evidence>
<sequence>MLFHSDVAHRIGRIAQRLRCRPTGDDDVLFGRAAAQHGQDGCDIEPAVFEGVSHFVEDDEPDAGIAEVFASDLPGEPGGRSIALLVLGFPGKTCPAYMPGDTRLGPEKGFFTAIGTSFHKLHDRDPHAVSQGARDDAKGGGRLALAVAGIDYQHTALDLRRGDLPVNDFLLLLHSFCMGNHEIFPTGGPQHRTYPACQPECALQGRETVMAFMIGSAWKSHDR</sequence>
<dbReference type="EMBL" id="JDVG02000323">
    <property type="protein sequence ID" value="KFB72889.1"/>
    <property type="molecule type" value="Genomic_DNA"/>
</dbReference>